<keyword evidence="6 7" id="KW-0472">Membrane</keyword>
<feature type="transmembrane region" description="Helical" evidence="7">
    <location>
        <begin position="277"/>
        <end position="298"/>
    </location>
</feature>
<evidence type="ECO:0000256" key="1">
    <source>
        <dbReference type="ARBA" id="ARBA00004141"/>
    </source>
</evidence>
<feature type="transmembrane region" description="Helical" evidence="7">
    <location>
        <begin position="368"/>
        <end position="390"/>
    </location>
</feature>
<name>A0ABW0ITC8_9HYPH</name>
<feature type="transmembrane region" description="Helical" evidence="7">
    <location>
        <begin position="169"/>
        <end position="193"/>
    </location>
</feature>
<protein>
    <submittedName>
        <fullName evidence="9">MFS transporter</fullName>
    </submittedName>
</protein>
<evidence type="ECO:0000256" key="7">
    <source>
        <dbReference type="SAM" id="Phobius"/>
    </source>
</evidence>
<comment type="similarity">
    <text evidence="2">Belongs to the major facilitator superfamily.</text>
</comment>
<accession>A0ABW0ITC8</accession>
<evidence type="ECO:0000259" key="8">
    <source>
        <dbReference type="PROSITE" id="PS50850"/>
    </source>
</evidence>
<feature type="transmembrane region" description="Helical" evidence="7">
    <location>
        <begin position="339"/>
        <end position="362"/>
    </location>
</feature>
<gene>
    <name evidence="9" type="ORF">ACFPOB_12585</name>
</gene>
<dbReference type="PROSITE" id="PS50850">
    <property type="entry name" value="MFS"/>
    <property type="match status" value="1"/>
</dbReference>
<comment type="subcellular location">
    <subcellularLocation>
        <location evidence="1">Membrane</location>
        <topology evidence="1">Multi-pass membrane protein</topology>
    </subcellularLocation>
</comment>
<keyword evidence="3" id="KW-0813">Transport</keyword>
<keyword evidence="4 7" id="KW-0812">Transmembrane</keyword>
<evidence type="ECO:0000313" key="9">
    <source>
        <dbReference type="EMBL" id="MFC5420396.1"/>
    </source>
</evidence>
<comment type="caution">
    <text evidence="9">The sequence shown here is derived from an EMBL/GenBank/DDBJ whole genome shotgun (WGS) entry which is preliminary data.</text>
</comment>
<dbReference type="PANTHER" id="PTHR12778">
    <property type="entry name" value="SOLUTE CARRIER FAMILY 33 ACETYL-COA TRANSPORTER -RELATED"/>
    <property type="match status" value="1"/>
</dbReference>
<dbReference type="EMBL" id="JBHSLW010000014">
    <property type="protein sequence ID" value="MFC5420396.1"/>
    <property type="molecule type" value="Genomic_DNA"/>
</dbReference>
<feature type="transmembrane region" description="Helical" evidence="7">
    <location>
        <begin position="214"/>
        <end position="237"/>
    </location>
</feature>
<feature type="transmembrane region" description="Helical" evidence="7">
    <location>
        <begin position="304"/>
        <end position="327"/>
    </location>
</feature>
<feature type="transmembrane region" description="Helical" evidence="7">
    <location>
        <begin position="42"/>
        <end position="59"/>
    </location>
</feature>
<evidence type="ECO:0000256" key="2">
    <source>
        <dbReference type="ARBA" id="ARBA00008335"/>
    </source>
</evidence>
<reference evidence="10" key="1">
    <citation type="journal article" date="2019" name="Int. J. Syst. Evol. Microbiol.">
        <title>The Global Catalogue of Microorganisms (GCM) 10K type strain sequencing project: providing services to taxonomists for standard genome sequencing and annotation.</title>
        <authorList>
            <consortium name="The Broad Institute Genomics Platform"/>
            <consortium name="The Broad Institute Genome Sequencing Center for Infectious Disease"/>
            <person name="Wu L."/>
            <person name="Ma J."/>
        </authorList>
    </citation>
    <scope>NUCLEOTIDE SEQUENCE [LARGE SCALE GENOMIC DNA]</scope>
    <source>
        <strain evidence="10">NCAIM B.01391</strain>
    </source>
</reference>
<dbReference type="InterPro" id="IPR011701">
    <property type="entry name" value="MFS"/>
</dbReference>
<evidence type="ECO:0000313" key="10">
    <source>
        <dbReference type="Proteomes" id="UP001596053"/>
    </source>
</evidence>
<evidence type="ECO:0000256" key="5">
    <source>
        <dbReference type="ARBA" id="ARBA00022989"/>
    </source>
</evidence>
<sequence>MLSPAAIVLAIGGLYVGQSVIGGLTFIALPSVLRERGLPLDQIGLTYLAVLPWALKFLWAPAVERYRLPGTGPARSRTIVLATTLISALGLVAVGLIGPVAFVPLISVFVLIAFSASTGDIACDGHAVETLSQAHHGWGNAAQVGGAYLGSALGSGLFLVLVARLDWQLATFAMAGLLVVLALPFLLSPAPAAPARRTHQPALKEALKRPEMRTGLALAAIYVPAQKWGVAMLGAYLVDSGLDLESIGLVNGIGGLAVGFACALLGGALVRLLGARSVLVLALVLQALSLAGLAFAAWRGLPQPLVLALALASSSGIMALGFVALYARFMALSDPRQAGVDFTLLQCMDGLVSMAGGIGAGWVSQHFGYGVCFGLAAGVALIAAPLVTLLGRAAGTARPVAHEEAVLG</sequence>
<evidence type="ECO:0000256" key="4">
    <source>
        <dbReference type="ARBA" id="ARBA00022692"/>
    </source>
</evidence>
<dbReference type="Proteomes" id="UP001596053">
    <property type="component" value="Unassembled WGS sequence"/>
</dbReference>
<proteinExistence type="inferred from homology"/>
<feature type="transmembrane region" description="Helical" evidence="7">
    <location>
        <begin position="249"/>
        <end position="270"/>
    </location>
</feature>
<feature type="transmembrane region" description="Helical" evidence="7">
    <location>
        <begin position="79"/>
        <end position="97"/>
    </location>
</feature>
<keyword evidence="10" id="KW-1185">Reference proteome</keyword>
<dbReference type="InterPro" id="IPR020846">
    <property type="entry name" value="MFS_dom"/>
</dbReference>
<dbReference type="InterPro" id="IPR004752">
    <property type="entry name" value="AmpG_permease/AT-1"/>
</dbReference>
<dbReference type="Gene3D" id="1.20.1250.20">
    <property type="entry name" value="MFS general substrate transporter like domains"/>
    <property type="match status" value="2"/>
</dbReference>
<feature type="transmembrane region" description="Helical" evidence="7">
    <location>
        <begin position="7"/>
        <end position="30"/>
    </location>
</feature>
<dbReference type="InterPro" id="IPR036259">
    <property type="entry name" value="MFS_trans_sf"/>
</dbReference>
<dbReference type="PANTHER" id="PTHR12778:SF10">
    <property type="entry name" value="MAJOR FACILITATOR SUPERFAMILY DOMAIN-CONTAINING PROTEIN 3"/>
    <property type="match status" value="1"/>
</dbReference>
<keyword evidence="5 7" id="KW-1133">Transmembrane helix</keyword>
<evidence type="ECO:0000256" key="3">
    <source>
        <dbReference type="ARBA" id="ARBA00022448"/>
    </source>
</evidence>
<dbReference type="SUPFAM" id="SSF103473">
    <property type="entry name" value="MFS general substrate transporter"/>
    <property type="match status" value="1"/>
</dbReference>
<evidence type="ECO:0000256" key="6">
    <source>
        <dbReference type="ARBA" id="ARBA00023136"/>
    </source>
</evidence>
<organism evidence="9 10">
    <name type="scientific">Bosea eneae</name>
    <dbReference type="NCBI Taxonomy" id="151454"/>
    <lineage>
        <taxon>Bacteria</taxon>
        <taxon>Pseudomonadati</taxon>
        <taxon>Pseudomonadota</taxon>
        <taxon>Alphaproteobacteria</taxon>
        <taxon>Hyphomicrobiales</taxon>
        <taxon>Boseaceae</taxon>
        <taxon>Bosea</taxon>
    </lineage>
</organism>
<dbReference type="Pfam" id="PF07690">
    <property type="entry name" value="MFS_1"/>
    <property type="match status" value="1"/>
</dbReference>
<dbReference type="CDD" id="cd17485">
    <property type="entry name" value="MFS_MFSD3"/>
    <property type="match status" value="1"/>
</dbReference>
<feature type="domain" description="Major facilitator superfamily (MFS) profile" evidence="8">
    <location>
        <begin position="5"/>
        <end position="395"/>
    </location>
</feature>
<feature type="transmembrane region" description="Helical" evidence="7">
    <location>
        <begin position="144"/>
        <end position="163"/>
    </location>
</feature>
<dbReference type="RefSeq" id="WP_377798776.1">
    <property type="nucleotide sequence ID" value="NZ_JBHSLW010000014.1"/>
</dbReference>